<dbReference type="InterPro" id="IPR050595">
    <property type="entry name" value="Bact_response_regulator"/>
</dbReference>
<dbReference type="PANTHER" id="PTHR44591">
    <property type="entry name" value="STRESS RESPONSE REGULATOR PROTEIN 1"/>
    <property type="match status" value="1"/>
</dbReference>
<dbReference type="SMART" id="SM00448">
    <property type="entry name" value="REC"/>
    <property type="match status" value="1"/>
</dbReference>
<feature type="modified residue" description="4-aspartylphosphate" evidence="2">
    <location>
        <position position="51"/>
    </location>
</feature>
<accession>A0A944D9F3</accession>
<gene>
    <name evidence="4" type="ORF">I8J34_06535</name>
</gene>
<dbReference type="EMBL" id="JAEKFT010000005">
    <property type="protein sequence ID" value="MBT0960831.1"/>
    <property type="molecule type" value="Genomic_DNA"/>
</dbReference>
<dbReference type="PANTHER" id="PTHR44591:SF20">
    <property type="entry name" value="PROTEIN PILH"/>
    <property type="match status" value="1"/>
</dbReference>
<proteinExistence type="predicted"/>
<comment type="caution">
    <text evidence="4">The sequence shown here is derived from an EMBL/GenBank/DDBJ whole genome shotgun (WGS) entry which is preliminary data.</text>
</comment>
<keyword evidence="5" id="KW-1185">Reference proteome</keyword>
<evidence type="ECO:0000313" key="5">
    <source>
        <dbReference type="Proteomes" id="UP000694660"/>
    </source>
</evidence>
<evidence type="ECO:0000256" key="1">
    <source>
        <dbReference type="ARBA" id="ARBA00022553"/>
    </source>
</evidence>
<dbReference type="AlphaFoldDB" id="A0A944D9F3"/>
<organism evidence="4 5">
    <name type="scientific">Denitromonas iodatirespirans</name>
    <dbReference type="NCBI Taxonomy" id="2795389"/>
    <lineage>
        <taxon>Bacteria</taxon>
        <taxon>Pseudomonadati</taxon>
        <taxon>Pseudomonadota</taxon>
        <taxon>Betaproteobacteria</taxon>
        <taxon>Rhodocyclales</taxon>
        <taxon>Zoogloeaceae</taxon>
        <taxon>Denitromonas</taxon>
    </lineage>
</organism>
<dbReference type="InterPro" id="IPR011006">
    <property type="entry name" value="CheY-like_superfamily"/>
</dbReference>
<dbReference type="RefSeq" id="WP_214360582.1">
    <property type="nucleotide sequence ID" value="NZ_JAEKFT010000005.1"/>
</dbReference>
<sequence>MRILIVDDDYVNRKLPAVVLGRVGHVVIEAANGTDALAIAARETVDVVLLDLTMPDMSGYEVCRQLRARAGGDALRIVAYTAYGMDSVNEPLQASGFDALLLKPVTPADILAAIRPPSADAGDPPSPLG</sequence>
<evidence type="ECO:0000256" key="2">
    <source>
        <dbReference type="PROSITE-ProRule" id="PRU00169"/>
    </source>
</evidence>
<dbReference type="Proteomes" id="UP000694660">
    <property type="component" value="Unassembled WGS sequence"/>
</dbReference>
<dbReference type="PROSITE" id="PS50110">
    <property type="entry name" value="RESPONSE_REGULATORY"/>
    <property type="match status" value="1"/>
</dbReference>
<dbReference type="Pfam" id="PF00072">
    <property type="entry name" value="Response_reg"/>
    <property type="match status" value="1"/>
</dbReference>
<reference evidence="5" key="1">
    <citation type="journal article" date="2022" name="ISME J.">
        <title>Genetic and phylogenetic analysis of dissimilatory iodate-reducing bacteria identifies potential niches across the world's oceans.</title>
        <authorList>
            <person name="Reyes-Umana V."/>
            <person name="Henning Z."/>
            <person name="Lee K."/>
            <person name="Barnum T.P."/>
            <person name="Coates J.D."/>
        </authorList>
    </citation>
    <scope>NUCLEOTIDE SEQUENCE [LARGE SCALE GENOMIC DNA]</scope>
    <source>
        <strain evidence="5">IR12</strain>
    </source>
</reference>
<dbReference type="GO" id="GO:0000160">
    <property type="term" value="P:phosphorelay signal transduction system"/>
    <property type="evidence" value="ECO:0007669"/>
    <property type="project" value="InterPro"/>
</dbReference>
<name>A0A944D9F3_DENI1</name>
<evidence type="ECO:0000259" key="3">
    <source>
        <dbReference type="PROSITE" id="PS50110"/>
    </source>
</evidence>
<keyword evidence="1 2" id="KW-0597">Phosphoprotein</keyword>
<feature type="domain" description="Response regulatory" evidence="3">
    <location>
        <begin position="2"/>
        <end position="118"/>
    </location>
</feature>
<evidence type="ECO:0000313" key="4">
    <source>
        <dbReference type="EMBL" id="MBT0960831.1"/>
    </source>
</evidence>
<dbReference type="SUPFAM" id="SSF52172">
    <property type="entry name" value="CheY-like"/>
    <property type="match status" value="1"/>
</dbReference>
<protein>
    <submittedName>
        <fullName evidence="4">Response regulator</fullName>
    </submittedName>
</protein>
<dbReference type="Gene3D" id="3.40.50.2300">
    <property type="match status" value="1"/>
</dbReference>
<dbReference type="InterPro" id="IPR001789">
    <property type="entry name" value="Sig_transdc_resp-reg_receiver"/>
</dbReference>
<dbReference type="CDD" id="cd17546">
    <property type="entry name" value="REC_hyHK_CKI1_RcsC-like"/>
    <property type="match status" value="1"/>
</dbReference>